<sequence length="561" mass="63827">MMRMTINRKMDASKMFAVWRIDSPWQPLTRKGQGKRMGGGKGPIDHYVTPIKAGRVILELGGKCEFEQALPFLEEVAHKLPIRAKATSYEMMMAEKEEAEKMARENINPYTKDDLFQIGSSIIMFRFLLSLRIGQLFYIVFFLRHPKEETLETKMAEIKTEPVDVQSESVEPSESKKVEETPSNEAVDGNKPGDLEAKIIRQVEYYFSDFNLQRDKFLKGAMSTDDGWVPMCTMLKFKRLSELSVDGQVIINALKKSTTGLMEINEEEAKIRRIKSKPVPAETEEYLQEIKERTIYCKGFPKQGTTLDKLIEYFASYQKVENVKMRFFKNKDGSLGFKGTLTATFSTKEQAENFLKLESVKYNDYVLKRQWCADWEKEKTQEFEERKKRKAEKRSTDENENGVEKETESRKPFPRGAMLKLSNLPDNVDRDSIKKALAGFDANVAFVDMISEGVAYVRLRGENAGKQVVEKVENNSITINENDKADISILEGDAEEEYLKKLEDRLESSGNSFRGNRNHRGGRGGRGRGRGGRGSRGGFRGRKRAGSPGGEGTAAKQTRSD</sequence>
<reference evidence="12" key="1">
    <citation type="submission" date="2018-08" db="EMBL/GenBank/DDBJ databases">
        <authorList>
            <person name="Cornetti L."/>
        </authorList>
    </citation>
    <scope>NUCLEOTIDE SEQUENCE</scope>
    <source>
        <strain evidence="12">DE-FRO-2-1</strain>
    </source>
</reference>
<feature type="compositionally biased region" description="Basic residues" evidence="8">
    <location>
        <begin position="516"/>
        <end position="545"/>
    </location>
</feature>
<dbReference type="SUPFAM" id="SSF54686">
    <property type="entry name" value="Ribosomal protein L16p/L10e"/>
    <property type="match status" value="1"/>
</dbReference>
<dbReference type="SUPFAM" id="SSF46785">
    <property type="entry name" value="Winged helix' DNA-binding domain"/>
    <property type="match status" value="1"/>
</dbReference>
<dbReference type="InterPro" id="IPR036390">
    <property type="entry name" value="WH_DNA-bd_sf"/>
</dbReference>
<dbReference type="InterPro" id="IPR000114">
    <property type="entry name" value="Ribosomal_uL16_bact-type"/>
</dbReference>
<evidence type="ECO:0000259" key="10">
    <source>
        <dbReference type="PROSITE" id="PS50961"/>
    </source>
</evidence>
<dbReference type="GO" id="GO:0032543">
    <property type="term" value="P:mitochondrial translation"/>
    <property type="evidence" value="ECO:0007669"/>
    <property type="project" value="TreeGrafter"/>
</dbReference>
<dbReference type="PROSITE" id="PS50961">
    <property type="entry name" value="HTH_LA"/>
    <property type="match status" value="1"/>
</dbReference>
<evidence type="ECO:0000256" key="5">
    <source>
        <dbReference type="ARBA" id="ARBA00035302"/>
    </source>
</evidence>
<organism evidence="12">
    <name type="scientific">Moina brachiata</name>
    <dbReference type="NCBI Taxonomy" id="675436"/>
    <lineage>
        <taxon>Eukaryota</taxon>
        <taxon>Metazoa</taxon>
        <taxon>Ecdysozoa</taxon>
        <taxon>Arthropoda</taxon>
        <taxon>Crustacea</taxon>
        <taxon>Branchiopoda</taxon>
        <taxon>Diplostraca</taxon>
        <taxon>Cladocera</taxon>
        <taxon>Anomopoda</taxon>
        <taxon>Moinidae</taxon>
        <taxon>Moina</taxon>
    </lineage>
</organism>
<keyword evidence="4" id="KW-0687">Ribonucleoprotein</keyword>
<feature type="region of interest" description="Disordered" evidence="8">
    <location>
        <begin position="383"/>
        <end position="422"/>
    </location>
</feature>
<dbReference type="CDD" id="cd01433">
    <property type="entry name" value="Ribosomal_L16_L10e"/>
    <property type="match status" value="1"/>
</dbReference>
<gene>
    <name evidence="12" type="primary">EOG090X0CQA</name>
</gene>
<evidence type="ECO:0000256" key="1">
    <source>
        <dbReference type="ARBA" id="ARBA00008931"/>
    </source>
</evidence>
<dbReference type="GO" id="GO:0003735">
    <property type="term" value="F:structural constituent of ribosome"/>
    <property type="evidence" value="ECO:0007669"/>
    <property type="project" value="InterPro"/>
</dbReference>
<dbReference type="CDD" id="cd12291">
    <property type="entry name" value="RRM1_La"/>
    <property type="match status" value="1"/>
</dbReference>
<dbReference type="PROSITE" id="PS50102">
    <property type="entry name" value="RRM"/>
    <property type="match status" value="1"/>
</dbReference>
<feature type="domain" description="RRM" evidence="9">
    <location>
        <begin position="293"/>
        <end position="374"/>
    </location>
</feature>
<dbReference type="PROSITE" id="PS51939">
    <property type="entry name" value="XRRM"/>
    <property type="match status" value="1"/>
</dbReference>
<dbReference type="InterPro" id="IPR047873">
    <property type="entry name" value="Ribosomal_uL16"/>
</dbReference>
<dbReference type="GO" id="GO:0006396">
    <property type="term" value="P:RNA processing"/>
    <property type="evidence" value="ECO:0007669"/>
    <property type="project" value="InterPro"/>
</dbReference>
<dbReference type="Pfam" id="PF08777">
    <property type="entry name" value="RRM_3"/>
    <property type="match status" value="1"/>
</dbReference>
<name>A0A4Y7NJ35_9CRUS</name>
<dbReference type="InterPro" id="IPR014886">
    <property type="entry name" value="La_xRRM"/>
</dbReference>
<dbReference type="AlphaFoldDB" id="A0A4Y7NJ35"/>
<evidence type="ECO:0000259" key="11">
    <source>
        <dbReference type="PROSITE" id="PS51939"/>
    </source>
</evidence>
<dbReference type="Gene3D" id="3.30.70.330">
    <property type="match status" value="2"/>
</dbReference>
<dbReference type="PRINTS" id="PR00302">
    <property type="entry name" value="LUPUSLA"/>
</dbReference>
<feature type="region of interest" description="Disordered" evidence="8">
    <location>
        <begin position="162"/>
        <end position="191"/>
    </location>
</feature>
<keyword evidence="2 7" id="KW-0694">RNA-binding</keyword>
<feature type="region of interest" description="Disordered" evidence="8">
    <location>
        <begin position="506"/>
        <end position="561"/>
    </location>
</feature>
<dbReference type="SMART" id="SM00715">
    <property type="entry name" value="LA"/>
    <property type="match status" value="1"/>
</dbReference>
<feature type="domain" description="XRRM" evidence="11">
    <location>
        <begin position="412"/>
        <end position="531"/>
    </location>
</feature>
<dbReference type="Pfam" id="PF05383">
    <property type="entry name" value="La"/>
    <property type="match status" value="1"/>
</dbReference>
<evidence type="ECO:0000256" key="4">
    <source>
        <dbReference type="ARBA" id="ARBA00023274"/>
    </source>
</evidence>
<dbReference type="GO" id="GO:0019843">
    <property type="term" value="F:rRNA binding"/>
    <property type="evidence" value="ECO:0007669"/>
    <property type="project" value="InterPro"/>
</dbReference>
<dbReference type="PANTHER" id="PTHR12220">
    <property type="entry name" value="50S/60S RIBOSOMAL PROTEIN L16"/>
    <property type="match status" value="1"/>
</dbReference>
<evidence type="ECO:0000256" key="7">
    <source>
        <dbReference type="PROSITE-ProRule" id="PRU00332"/>
    </source>
</evidence>
<dbReference type="PANTHER" id="PTHR12220:SF13">
    <property type="entry name" value="LARGE RIBOSOMAL SUBUNIT PROTEIN UL16M"/>
    <property type="match status" value="1"/>
</dbReference>
<dbReference type="InterPro" id="IPR012677">
    <property type="entry name" value="Nucleotide-bd_a/b_plait_sf"/>
</dbReference>
<keyword evidence="3" id="KW-0689">Ribosomal protein</keyword>
<protein>
    <recommendedName>
        <fullName evidence="5">Large ribosomal subunit protein uL16m</fullName>
    </recommendedName>
    <alternativeName>
        <fullName evidence="6">39S ribosomal protein L16, mitochondrial</fullName>
    </alternativeName>
</protein>
<dbReference type="InterPro" id="IPR002344">
    <property type="entry name" value="Lupus_La"/>
</dbReference>
<evidence type="ECO:0000259" key="9">
    <source>
        <dbReference type="PROSITE" id="PS50102"/>
    </source>
</evidence>
<dbReference type="CDD" id="cd08028">
    <property type="entry name" value="LARP_3"/>
    <property type="match status" value="1"/>
</dbReference>
<feature type="domain" description="HTH La-type RNA-binding" evidence="10">
    <location>
        <begin position="189"/>
        <end position="281"/>
    </location>
</feature>
<dbReference type="GO" id="GO:0005634">
    <property type="term" value="C:nucleus"/>
    <property type="evidence" value="ECO:0007669"/>
    <property type="project" value="InterPro"/>
</dbReference>
<accession>A0A4Y7NJ35</accession>
<evidence type="ECO:0000256" key="6">
    <source>
        <dbReference type="ARBA" id="ARBA00035440"/>
    </source>
</evidence>
<dbReference type="EMBL" id="LR023622">
    <property type="protein sequence ID" value="SVE93241.1"/>
    <property type="molecule type" value="mRNA"/>
</dbReference>
<dbReference type="InterPro" id="IPR000504">
    <property type="entry name" value="RRM_dom"/>
</dbReference>
<dbReference type="SUPFAM" id="SSF54928">
    <property type="entry name" value="RNA-binding domain, RBD"/>
    <property type="match status" value="1"/>
</dbReference>
<dbReference type="InterPro" id="IPR036920">
    <property type="entry name" value="Ribosomal_uL16_sf"/>
</dbReference>
<feature type="compositionally biased region" description="Basic and acidic residues" evidence="8">
    <location>
        <begin position="393"/>
        <end position="411"/>
    </location>
</feature>
<dbReference type="InterPro" id="IPR035979">
    <property type="entry name" value="RBD_domain_sf"/>
</dbReference>
<dbReference type="InterPro" id="IPR036388">
    <property type="entry name" value="WH-like_DNA-bd_sf"/>
</dbReference>
<proteinExistence type="evidence at transcript level"/>
<dbReference type="GO" id="GO:0005762">
    <property type="term" value="C:mitochondrial large ribosomal subunit"/>
    <property type="evidence" value="ECO:0007669"/>
    <property type="project" value="TreeGrafter"/>
</dbReference>
<dbReference type="InterPro" id="IPR006630">
    <property type="entry name" value="La_HTH"/>
</dbReference>
<dbReference type="Gene3D" id="3.90.1170.10">
    <property type="entry name" value="Ribosomal protein L10e/L16"/>
    <property type="match status" value="1"/>
</dbReference>
<dbReference type="Pfam" id="PF00252">
    <property type="entry name" value="Ribosomal_L16"/>
    <property type="match status" value="1"/>
</dbReference>
<dbReference type="SMART" id="SM00360">
    <property type="entry name" value="RRM"/>
    <property type="match status" value="1"/>
</dbReference>
<dbReference type="Gene3D" id="1.10.10.10">
    <property type="entry name" value="Winged helix-like DNA-binding domain superfamily/Winged helix DNA-binding domain"/>
    <property type="match status" value="1"/>
</dbReference>
<evidence type="ECO:0000256" key="8">
    <source>
        <dbReference type="SAM" id="MobiDB-lite"/>
    </source>
</evidence>
<evidence type="ECO:0000256" key="2">
    <source>
        <dbReference type="ARBA" id="ARBA00022884"/>
    </source>
</evidence>
<comment type="similarity">
    <text evidence="1">Belongs to the universal ribosomal protein uL16 family.</text>
</comment>
<dbReference type="InterPro" id="IPR016180">
    <property type="entry name" value="Ribosomal_uL16_dom"/>
</dbReference>
<evidence type="ECO:0000256" key="3">
    <source>
        <dbReference type="ARBA" id="ARBA00022980"/>
    </source>
</evidence>
<evidence type="ECO:0000313" key="12">
    <source>
        <dbReference type="EMBL" id="SVE93241.1"/>
    </source>
</evidence>